<dbReference type="Gene3D" id="1.10.10.10">
    <property type="entry name" value="Winged helix-like DNA-binding domain superfamily/Winged helix DNA-binding domain"/>
    <property type="match status" value="1"/>
</dbReference>
<dbReference type="InterPro" id="IPR000792">
    <property type="entry name" value="Tscrpt_reg_LuxR_C"/>
</dbReference>
<organism evidence="4 5">
    <name type="scientific">Kribbella alba</name>
    <dbReference type="NCBI Taxonomy" id="190197"/>
    <lineage>
        <taxon>Bacteria</taxon>
        <taxon>Bacillati</taxon>
        <taxon>Actinomycetota</taxon>
        <taxon>Actinomycetes</taxon>
        <taxon>Propionibacteriales</taxon>
        <taxon>Kribbellaceae</taxon>
        <taxon>Kribbella</taxon>
    </lineage>
</organism>
<dbReference type="InterPro" id="IPR011990">
    <property type="entry name" value="TPR-like_helical_dom_sf"/>
</dbReference>
<protein>
    <submittedName>
        <fullName evidence="4">LuxR family transcriptional regulator</fullName>
    </submittedName>
</protein>
<evidence type="ECO:0000313" key="4">
    <source>
        <dbReference type="EMBL" id="GAA1625103.1"/>
    </source>
</evidence>
<dbReference type="Proteomes" id="UP001501319">
    <property type="component" value="Unassembled WGS sequence"/>
</dbReference>
<dbReference type="PROSITE" id="PS50043">
    <property type="entry name" value="HTH_LUXR_2"/>
    <property type="match status" value="1"/>
</dbReference>
<dbReference type="RefSeq" id="WP_344109451.1">
    <property type="nucleotide sequence ID" value="NZ_BAAANE010000003.1"/>
</dbReference>
<dbReference type="PRINTS" id="PR00038">
    <property type="entry name" value="HTHLUXR"/>
</dbReference>
<dbReference type="SUPFAM" id="SSF46894">
    <property type="entry name" value="C-terminal effector domain of the bipartite response regulators"/>
    <property type="match status" value="1"/>
</dbReference>
<dbReference type="CDD" id="cd06170">
    <property type="entry name" value="LuxR_C_like"/>
    <property type="match status" value="1"/>
</dbReference>
<dbReference type="InterPro" id="IPR041664">
    <property type="entry name" value="AAA_16"/>
</dbReference>
<dbReference type="EMBL" id="BAAANE010000003">
    <property type="protein sequence ID" value="GAA1625103.1"/>
    <property type="molecule type" value="Genomic_DNA"/>
</dbReference>
<dbReference type="SUPFAM" id="SSF52540">
    <property type="entry name" value="P-loop containing nucleoside triphosphate hydrolases"/>
    <property type="match status" value="1"/>
</dbReference>
<evidence type="ECO:0000256" key="2">
    <source>
        <dbReference type="ARBA" id="ARBA00022840"/>
    </source>
</evidence>
<keyword evidence="2" id="KW-0067">ATP-binding</keyword>
<gene>
    <name evidence="4" type="ORF">GCM10009744_10990</name>
</gene>
<proteinExistence type="predicted"/>
<dbReference type="Pfam" id="PF13191">
    <property type="entry name" value="AAA_16"/>
    <property type="match status" value="1"/>
</dbReference>
<reference evidence="4 5" key="1">
    <citation type="journal article" date="2019" name="Int. J. Syst. Evol. Microbiol.">
        <title>The Global Catalogue of Microorganisms (GCM) 10K type strain sequencing project: providing services to taxonomists for standard genome sequencing and annotation.</title>
        <authorList>
            <consortium name="The Broad Institute Genomics Platform"/>
            <consortium name="The Broad Institute Genome Sequencing Center for Infectious Disease"/>
            <person name="Wu L."/>
            <person name="Ma J."/>
        </authorList>
    </citation>
    <scope>NUCLEOTIDE SEQUENCE [LARGE SCALE GENOMIC DNA]</scope>
    <source>
        <strain evidence="4 5">JCM 14306</strain>
    </source>
</reference>
<dbReference type="SUPFAM" id="SSF48452">
    <property type="entry name" value="TPR-like"/>
    <property type="match status" value="1"/>
</dbReference>
<name>A0ABN2F1A4_9ACTN</name>
<accession>A0ABN2F1A4</accession>
<dbReference type="Pfam" id="PF00196">
    <property type="entry name" value="GerE"/>
    <property type="match status" value="1"/>
</dbReference>
<keyword evidence="1" id="KW-0547">Nucleotide-binding</keyword>
<dbReference type="PANTHER" id="PTHR16305">
    <property type="entry name" value="TESTICULAR SOLUBLE ADENYLYL CYCLASE"/>
    <property type="match status" value="1"/>
</dbReference>
<evidence type="ECO:0000259" key="3">
    <source>
        <dbReference type="PROSITE" id="PS50043"/>
    </source>
</evidence>
<sequence length="921" mass="96862">MLHGRTGELAVLDGLLDRVRQRHSDALVIRGEAGIGKSALLAYSAERANGMRVLQAAGVESEAEFAFATLHQLLWPVRDGVDGLPGPQATAVRAAFGLAPAPTETMSGGNHRFLVAVAALTLLADAAEHQPVVCLIDDAQWVDQSSADALLFVGRRLGAEGVALVFAARDDDSASGTGFAAPELPELRLAGLDRDAAAAVLAERRSGPLPPEVVAELVGRTGGNPLALLEITLSLQPDQLVGAAPLPSALPIGARMERAFLARVRRLPESVQVLLEVIAAEDTGDLATVLRAAEALGAPGPESLDMAQEADLTRIDAGCVELRHPLMRSAVYQGMSFLQRHAVHGAIADALDPDVADRRAWHRAAACAGPDEEAAAALEQAADRARDRSGTAAAATALERAAELSTHDDARGRRLAAAAENAWLAGQARRAQALVERAAQVARSEPEQALIAHLRGQLQLRTGVPAEAVDTLVGGAALAVGHDPGRALEMLLTAADAAAYAGEPGRLIDIARRAAAVPPQRDERARFAVCYLTGLSSVFRGDMARGAELLDEADALAVTFDDPAYLLWAATTGLYTGRGDSKQLVLRAVARARELGAVGVLPYALEFAALGNAMAGRVTEAVVQASEGLRLARDTGQEPSASNLLAALATAAALRGREEDCRAYAEEALTQAVPRRLGLTVALSSRALALLDLGLGRPAEALERFTSIASAAPGAGHPFIALTCTPDLVEAAVRAGCPDVAAEVVAGFAERSRHAGPGQRGLLAYCEGLVAEEGVPDEGYAAFDEALGLFPPGAMPFWRARIELGYGERLRRERHRSRARGHLRAALETFERLGTTPWADRARTELRATGETTRRPDGTAAISELTPQELQIASFAGQGASNPAIAAQLFLSRRTVEYHLRKVFQKLGVSSRTELAALDLH</sequence>
<feature type="domain" description="HTH luxR-type" evidence="3">
    <location>
        <begin position="858"/>
        <end position="921"/>
    </location>
</feature>
<dbReference type="InterPro" id="IPR016032">
    <property type="entry name" value="Sig_transdc_resp-reg_C-effctor"/>
</dbReference>
<evidence type="ECO:0000313" key="5">
    <source>
        <dbReference type="Proteomes" id="UP001501319"/>
    </source>
</evidence>
<dbReference type="PANTHER" id="PTHR16305:SF35">
    <property type="entry name" value="TRANSCRIPTIONAL ACTIVATOR DOMAIN"/>
    <property type="match status" value="1"/>
</dbReference>
<dbReference type="InterPro" id="IPR027417">
    <property type="entry name" value="P-loop_NTPase"/>
</dbReference>
<dbReference type="InterPro" id="IPR036388">
    <property type="entry name" value="WH-like_DNA-bd_sf"/>
</dbReference>
<evidence type="ECO:0000256" key="1">
    <source>
        <dbReference type="ARBA" id="ARBA00022741"/>
    </source>
</evidence>
<dbReference type="SMART" id="SM00421">
    <property type="entry name" value="HTH_LUXR"/>
    <property type="match status" value="1"/>
</dbReference>
<comment type="caution">
    <text evidence="4">The sequence shown here is derived from an EMBL/GenBank/DDBJ whole genome shotgun (WGS) entry which is preliminary data.</text>
</comment>
<keyword evidence="5" id="KW-1185">Reference proteome</keyword>